<dbReference type="AlphaFoldDB" id="A0A9X1VIR4"/>
<comment type="caution">
    <text evidence="2">The sequence shown here is derived from an EMBL/GenBank/DDBJ whole genome shotgun (WGS) entry which is preliminary data.</text>
</comment>
<keyword evidence="1" id="KW-0732">Signal</keyword>
<evidence type="ECO:0000256" key="1">
    <source>
        <dbReference type="SAM" id="SignalP"/>
    </source>
</evidence>
<feature type="chain" id="PRO_5040878732" description="Outer membrane protein beta-barrel domain-containing protein" evidence="1">
    <location>
        <begin position="20"/>
        <end position="245"/>
    </location>
</feature>
<sequence length="245" mass="27955">MRRFLFLLLLPGPAAMAQAVDSAQTATIPPKSNFKFSVITELGFSMGSTSTPNMQAFFNQNNIERDSRADPFVHLNFGGRYKRLKMLLQTGYGFNYFPPNEKDARVARRTYASYSGAMLGYDVLNDRNRRLYLNVGVGGLNYDYAVINRTGQPVVFQNLPQYSQAGNIPSLQLRNTYWDINLELSQREKRKSSIASVLRIGYRRGWQASAWQSAAFQLLDAPQDRISQFYFQGGFYLSRNYKASR</sequence>
<protein>
    <recommendedName>
        <fullName evidence="4">Outer membrane protein beta-barrel domain-containing protein</fullName>
    </recommendedName>
</protein>
<dbReference type="Proteomes" id="UP001139193">
    <property type="component" value="Unassembled WGS sequence"/>
</dbReference>
<name>A0A9X1VIR4_9BACT</name>
<gene>
    <name evidence="2" type="ORF">MON38_18575</name>
</gene>
<feature type="signal peptide" evidence="1">
    <location>
        <begin position="1"/>
        <end position="19"/>
    </location>
</feature>
<evidence type="ECO:0000313" key="2">
    <source>
        <dbReference type="EMBL" id="MCI1189433.1"/>
    </source>
</evidence>
<accession>A0A9X1VIR4</accession>
<keyword evidence="3" id="KW-1185">Reference proteome</keyword>
<dbReference type="EMBL" id="JALBGC010000005">
    <property type="protein sequence ID" value="MCI1189433.1"/>
    <property type="molecule type" value="Genomic_DNA"/>
</dbReference>
<evidence type="ECO:0008006" key="4">
    <source>
        <dbReference type="Google" id="ProtNLM"/>
    </source>
</evidence>
<proteinExistence type="predicted"/>
<organism evidence="2 3">
    <name type="scientific">Hymenobacter cyanobacteriorum</name>
    <dbReference type="NCBI Taxonomy" id="2926463"/>
    <lineage>
        <taxon>Bacteria</taxon>
        <taxon>Pseudomonadati</taxon>
        <taxon>Bacteroidota</taxon>
        <taxon>Cytophagia</taxon>
        <taxon>Cytophagales</taxon>
        <taxon>Hymenobacteraceae</taxon>
        <taxon>Hymenobacter</taxon>
    </lineage>
</organism>
<evidence type="ECO:0000313" key="3">
    <source>
        <dbReference type="Proteomes" id="UP001139193"/>
    </source>
</evidence>
<reference evidence="2" key="1">
    <citation type="submission" date="2022-03" db="EMBL/GenBank/DDBJ databases">
        <title>Bacterial whole genome sequence for Hymenobacter sp. DH14.</title>
        <authorList>
            <person name="Le V."/>
        </authorList>
    </citation>
    <scope>NUCLEOTIDE SEQUENCE</scope>
    <source>
        <strain evidence="2">DH14</strain>
    </source>
</reference>
<dbReference type="RefSeq" id="WP_241937659.1">
    <property type="nucleotide sequence ID" value="NZ_JALBGC010000005.1"/>
</dbReference>